<dbReference type="PANTHER" id="PTHR24559">
    <property type="entry name" value="TRANSPOSON TY3-I GAG-POL POLYPROTEIN"/>
    <property type="match status" value="1"/>
</dbReference>
<dbReference type="EMBL" id="QJKJ01007370">
    <property type="protein sequence ID" value="RDX83400.1"/>
    <property type="molecule type" value="Genomic_DNA"/>
</dbReference>
<dbReference type="InterPro" id="IPR053134">
    <property type="entry name" value="RNA-dir_DNA_polymerase"/>
</dbReference>
<evidence type="ECO:0000256" key="1">
    <source>
        <dbReference type="SAM" id="MobiDB-lite"/>
    </source>
</evidence>
<name>A0A371FYS8_MUCPR</name>
<feature type="compositionally biased region" description="Basic residues" evidence="1">
    <location>
        <begin position="68"/>
        <end position="77"/>
    </location>
</feature>
<dbReference type="PANTHER" id="PTHR24559:SF457">
    <property type="entry name" value="RNA-DIRECTED DNA POLYMERASE HOMOLOG"/>
    <property type="match status" value="1"/>
</dbReference>
<dbReference type="AlphaFoldDB" id="A0A371FYS8"/>
<dbReference type="Proteomes" id="UP000257109">
    <property type="component" value="Unassembled WGS sequence"/>
</dbReference>
<organism evidence="2 3">
    <name type="scientific">Mucuna pruriens</name>
    <name type="common">Velvet bean</name>
    <name type="synonym">Dolichos pruriens</name>
    <dbReference type="NCBI Taxonomy" id="157652"/>
    <lineage>
        <taxon>Eukaryota</taxon>
        <taxon>Viridiplantae</taxon>
        <taxon>Streptophyta</taxon>
        <taxon>Embryophyta</taxon>
        <taxon>Tracheophyta</taxon>
        <taxon>Spermatophyta</taxon>
        <taxon>Magnoliopsida</taxon>
        <taxon>eudicotyledons</taxon>
        <taxon>Gunneridae</taxon>
        <taxon>Pentapetalae</taxon>
        <taxon>rosids</taxon>
        <taxon>fabids</taxon>
        <taxon>Fabales</taxon>
        <taxon>Fabaceae</taxon>
        <taxon>Papilionoideae</taxon>
        <taxon>50 kb inversion clade</taxon>
        <taxon>NPAAA clade</taxon>
        <taxon>indigoferoid/millettioid clade</taxon>
        <taxon>Phaseoleae</taxon>
        <taxon>Mucuna</taxon>
    </lineage>
</organism>
<feature type="region of interest" description="Disordered" evidence="1">
    <location>
        <begin position="64"/>
        <end position="107"/>
    </location>
</feature>
<comment type="caution">
    <text evidence="2">The sequence shown here is derived from an EMBL/GenBank/DDBJ whole genome shotgun (WGS) entry which is preliminary data.</text>
</comment>
<accession>A0A371FYS8</accession>
<dbReference type="Gene3D" id="3.10.10.10">
    <property type="entry name" value="HIV Type 1 Reverse Transcriptase, subunit A, domain 1"/>
    <property type="match status" value="1"/>
</dbReference>
<dbReference type="OrthoDB" id="1741399at2759"/>
<protein>
    <submittedName>
        <fullName evidence="2">Uncharacterized protein</fullName>
    </submittedName>
</protein>
<evidence type="ECO:0000313" key="2">
    <source>
        <dbReference type="EMBL" id="RDX83400.1"/>
    </source>
</evidence>
<evidence type="ECO:0000313" key="3">
    <source>
        <dbReference type="Proteomes" id="UP000257109"/>
    </source>
</evidence>
<dbReference type="InterPro" id="IPR043502">
    <property type="entry name" value="DNA/RNA_pol_sf"/>
</dbReference>
<dbReference type="SUPFAM" id="SSF56672">
    <property type="entry name" value="DNA/RNA polymerases"/>
    <property type="match status" value="1"/>
</dbReference>
<reference evidence="2" key="1">
    <citation type="submission" date="2018-05" db="EMBL/GenBank/DDBJ databases">
        <title>Draft genome of Mucuna pruriens seed.</title>
        <authorList>
            <person name="Nnadi N.E."/>
            <person name="Vos R."/>
            <person name="Hasami M.H."/>
            <person name="Devisetty U.K."/>
            <person name="Aguiy J.C."/>
        </authorList>
    </citation>
    <scope>NUCLEOTIDE SEQUENCE [LARGE SCALE GENOMIC DNA]</scope>
    <source>
        <strain evidence="2">JCA_2017</strain>
    </source>
</reference>
<feature type="non-terminal residue" evidence="2">
    <location>
        <position position="1"/>
    </location>
</feature>
<keyword evidence="3" id="KW-1185">Reference proteome</keyword>
<proteinExistence type="predicted"/>
<gene>
    <name evidence="2" type="ORF">CR513_35670</name>
</gene>
<sequence length="273" mass="31611">MRRSSKTLTSIPMTYKKLLPQFLEQNFVEIVPLKPLQPPYLRSYNPNARCDYNSGAVGHATERQFARIPRHRAKCTKKPSFGPQRRDRRKAPANREGASWHGQVGSATRKPGMIRTRLCRACKERRTKAENQGHGRPRLQSGTENLEVVRLNREEEIREIQVGKQMPLDLRQKLGELLKEYANIFAWSYWDIPGLDTAIVEHRPPSISNANPVRQRLRRMKPEVALKIKEEVEKHWNASFLAVVEYPEWVANIVPVPKKDGKVRMCVDYTNLN</sequence>